<dbReference type="InParanoid" id="A0A1E7F734"/>
<accession>A0A1E7F734</accession>
<name>A0A1E7F734_9STRA</name>
<proteinExistence type="predicted"/>
<evidence type="ECO:0000313" key="2">
    <source>
        <dbReference type="EMBL" id="OEU14008.1"/>
    </source>
</evidence>
<keyword evidence="1" id="KW-0732">Signal</keyword>
<reference evidence="2 3" key="1">
    <citation type="submission" date="2016-09" db="EMBL/GenBank/DDBJ databases">
        <title>Extensive genetic diversity and differential bi-allelic expression allows diatom success in the polar Southern Ocean.</title>
        <authorList>
            <consortium name="DOE Joint Genome Institute"/>
            <person name="Mock T."/>
            <person name="Otillar R.P."/>
            <person name="Strauss J."/>
            <person name="Dupont C."/>
            <person name="Frickenhaus S."/>
            <person name="Maumus F."/>
            <person name="Mcmullan M."/>
            <person name="Sanges R."/>
            <person name="Schmutz J."/>
            <person name="Toseland A."/>
            <person name="Valas R."/>
            <person name="Veluchamy A."/>
            <person name="Ward B.J."/>
            <person name="Allen A."/>
            <person name="Barry K."/>
            <person name="Falciatore A."/>
            <person name="Ferrante M."/>
            <person name="Fortunato A.E."/>
            <person name="Gloeckner G."/>
            <person name="Gruber A."/>
            <person name="Hipkin R."/>
            <person name="Janech M."/>
            <person name="Kroth P."/>
            <person name="Leese F."/>
            <person name="Lindquist E."/>
            <person name="Lyon B.R."/>
            <person name="Martin J."/>
            <person name="Mayer C."/>
            <person name="Parker M."/>
            <person name="Quesneville H."/>
            <person name="Raymond J."/>
            <person name="Uhlig C."/>
            <person name="Valentin K.U."/>
            <person name="Worden A.Z."/>
            <person name="Armbrust E.V."/>
            <person name="Bowler C."/>
            <person name="Green B."/>
            <person name="Moulton V."/>
            <person name="Van Oosterhout C."/>
            <person name="Grigoriev I."/>
        </authorList>
    </citation>
    <scope>NUCLEOTIDE SEQUENCE [LARGE SCALE GENOMIC DNA]</scope>
    <source>
        <strain evidence="2 3">CCMP1102</strain>
    </source>
</reference>
<evidence type="ECO:0000256" key="1">
    <source>
        <dbReference type="SAM" id="SignalP"/>
    </source>
</evidence>
<sequence length="222" mass="24664">MTVTNVILLIAVVGSQLQKYSERLLQIAMLMTICHKLRFNLTTAYHYFAPESLGTRTMKEGIAIHFALCGLLSWTGVAGSDGGTQVKAEFGCLYLNKAESALSTILGDLVKGLEKVLSKDRTELKNLYKEQNLLQTVPGFRDDAIVDDLLNTESLPPLSQRGYDCGEKGSSLLAYHKLPTNSMKILLDLLKKGHIDVAFLKPHGKKQTWKQLKGWCGTKDRH</sequence>
<dbReference type="AlphaFoldDB" id="A0A1E7F734"/>
<feature type="signal peptide" evidence="1">
    <location>
        <begin position="1"/>
        <end position="17"/>
    </location>
</feature>
<evidence type="ECO:0000313" key="3">
    <source>
        <dbReference type="Proteomes" id="UP000095751"/>
    </source>
</evidence>
<dbReference type="EMBL" id="KV784361">
    <property type="protein sequence ID" value="OEU14008.1"/>
    <property type="molecule type" value="Genomic_DNA"/>
</dbReference>
<gene>
    <name evidence="2" type="ORF">FRACYDRAFT_242361</name>
</gene>
<protein>
    <submittedName>
        <fullName evidence="2">Uncharacterized protein</fullName>
    </submittedName>
</protein>
<keyword evidence="3" id="KW-1185">Reference proteome</keyword>
<feature type="chain" id="PRO_5009192747" evidence="1">
    <location>
        <begin position="18"/>
        <end position="222"/>
    </location>
</feature>
<dbReference type="KEGG" id="fcy:FRACYDRAFT_242361"/>
<organism evidence="2 3">
    <name type="scientific">Fragilariopsis cylindrus CCMP1102</name>
    <dbReference type="NCBI Taxonomy" id="635003"/>
    <lineage>
        <taxon>Eukaryota</taxon>
        <taxon>Sar</taxon>
        <taxon>Stramenopiles</taxon>
        <taxon>Ochrophyta</taxon>
        <taxon>Bacillariophyta</taxon>
        <taxon>Bacillariophyceae</taxon>
        <taxon>Bacillariophycidae</taxon>
        <taxon>Bacillariales</taxon>
        <taxon>Bacillariaceae</taxon>
        <taxon>Fragilariopsis</taxon>
    </lineage>
</organism>
<dbReference type="Proteomes" id="UP000095751">
    <property type="component" value="Unassembled WGS sequence"/>
</dbReference>